<dbReference type="AlphaFoldDB" id="A0A081NM26"/>
<reference evidence="5 6" key="1">
    <citation type="submission" date="2014-06" db="EMBL/GenBank/DDBJ databases">
        <title>Whole Genome Sequences of Three Symbiotic Endozoicomonas Bacteria.</title>
        <authorList>
            <person name="Neave M.J."/>
            <person name="Apprill A."/>
            <person name="Voolstra C.R."/>
        </authorList>
    </citation>
    <scope>NUCLEOTIDE SEQUENCE [LARGE SCALE GENOMIC DNA]</scope>
    <source>
        <strain evidence="5 6">DSM 25634</strain>
    </source>
</reference>
<dbReference type="RefSeq" id="WP_034833372.1">
    <property type="nucleotide sequence ID" value="NZ_JOKH01000001.1"/>
</dbReference>
<comment type="caution">
    <text evidence="5">The sequence shown here is derived from an EMBL/GenBank/DDBJ whole genome shotgun (WGS) entry which is preliminary data.</text>
</comment>
<keyword evidence="1 4" id="KW-0812">Transmembrane</keyword>
<organism evidence="5 6">
    <name type="scientific">Endozoicomonas numazuensis</name>
    <dbReference type="NCBI Taxonomy" id="1137799"/>
    <lineage>
        <taxon>Bacteria</taxon>
        <taxon>Pseudomonadati</taxon>
        <taxon>Pseudomonadota</taxon>
        <taxon>Gammaproteobacteria</taxon>
        <taxon>Oceanospirillales</taxon>
        <taxon>Endozoicomonadaceae</taxon>
        <taxon>Endozoicomonas</taxon>
    </lineage>
</organism>
<feature type="transmembrane region" description="Helical" evidence="4">
    <location>
        <begin position="157"/>
        <end position="176"/>
    </location>
</feature>
<keyword evidence="3 4" id="KW-0472">Membrane</keyword>
<feature type="transmembrane region" description="Helical" evidence="4">
    <location>
        <begin position="36"/>
        <end position="57"/>
    </location>
</feature>
<dbReference type="Gene3D" id="1.20.1250.20">
    <property type="entry name" value="MFS general substrate transporter like domains"/>
    <property type="match status" value="1"/>
</dbReference>
<dbReference type="OrthoDB" id="6211049at2"/>
<dbReference type="Proteomes" id="UP000028073">
    <property type="component" value="Unassembled WGS sequence"/>
</dbReference>
<dbReference type="GO" id="GO:0022857">
    <property type="term" value="F:transmembrane transporter activity"/>
    <property type="evidence" value="ECO:0007669"/>
    <property type="project" value="InterPro"/>
</dbReference>
<evidence type="ECO:0000256" key="2">
    <source>
        <dbReference type="ARBA" id="ARBA00022989"/>
    </source>
</evidence>
<dbReference type="STRING" id="1137799.GZ78_06115"/>
<feature type="transmembrane region" description="Helical" evidence="4">
    <location>
        <begin position="12"/>
        <end position="30"/>
    </location>
</feature>
<evidence type="ECO:0000256" key="3">
    <source>
        <dbReference type="ARBA" id="ARBA00023136"/>
    </source>
</evidence>
<feature type="transmembrane region" description="Helical" evidence="4">
    <location>
        <begin position="267"/>
        <end position="284"/>
    </location>
</feature>
<dbReference type="SUPFAM" id="SSF103473">
    <property type="entry name" value="MFS general substrate transporter"/>
    <property type="match status" value="1"/>
</dbReference>
<dbReference type="InterPro" id="IPR036259">
    <property type="entry name" value="MFS_trans_sf"/>
</dbReference>
<feature type="transmembrane region" description="Helical" evidence="4">
    <location>
        <begin position="237"/>
        <end position="255"/>
    </location>
</feature>
<evidence type="ECO:0000313" key="5">
    <source>
        <dbReference type="EMBL" id="KEQ19499.1"/>
    </source>
</evidence>
<evidence type="ECO:0000256" key="4">
    <source>
        <dbReference type="SAM" id="Phobius"/>
    </source>
</evidence>
<evidence type="ECO:0000313" key="6">
    <source>
        <dbReference type="Proteomes" id="UP000028073"/>
    </source>
</evidence>
<protein>
    <recommendedName>
        <fullName evidence="7">MFS transporter</fullName>
    </recommendedName>
</protein>
<feature type="transmembrane region" description="Helical" evidence="4">
    <location>
        <begin position="133"/>
        <end position="151"/>
    </location>
</feature>
<dbReference type="EMBL" id="JOKH01000001">
    <property type="protein sequence ID" value="KEQ19499.1"/>
    <property type="molecule type" value="Genomic_DNA"/>
</dbReference>
<name>A0A081NM26_9GAMM</name>
<accession>A0A081NM26</accession>
<evidence type="ECO:0000256" key="1">
    <source>
        <dbReference type="ARBA" id="ARBA00022692"/>
    </source>
</evidence>
<feature type="transmembrane region" description="Helical" evidence="4">
    <location>
        <begin position="296"/>
        <end position="315"/>
    </location>
</feature>
<dbReference type="InterPro" id="IPR011701">
    <property type="entry name" value="MFS"/>
</dbReference>
<feature type="transmembrane region" description="Helical" evidence="4">
    <location>
        <begin position="210"/>
        <end position="231"/>
    </location>
</feature>
<feature type="transmembrane region" description="Helical" evidence="4">
    <location>
        <begin position="336"/>
        <end position="357"/>
    </location>
</feature>
<proteinExistence type="predicted"/>
<keyword evidence="2 4" id="KW-1133">Transmembrane helix</keyword>
<evidence type="ECO:0008006" key="7">
    <source>
        <dbReference type="Google" id="ProtNLM"/>
    </source>
</evidence>
<sequence length="409" mass="45967">MHYFFQFSGIHAFLVGLLPFFLPTLLWQQGYSLTEIAVFIALSGIAYFFTLMVWEYLRSGKGRIWVVRASFLTEVLLVAGLFFFQQLADNGLTGLLLLAILNGVYGCFYWMAQRLLFKSISHSRNSGQHFGNFQILVAVMLKVGIVAGAFLLEQASYTILFVISALISAAGMAQTYRSKVAVEINAAFSAPVVRFSEVLRFRDGFGSRGVFFADGLFLFLESYFWTLSLYFINRESLLELGGMMVVLAIAVAALFKLVQTFIDRTVAIRLFRVAIILYAFSWLLRGLVDEAHSTQFQYAVILVVAFLTSLFRLAFNKVFFDRADKTTTHAYLLLKSYCSQLGVAVLFGVTALLLNSGQPPLEALQTVYFVSSILVLIYFRYSWQTRSSTVRAGKRIKAIEAKGDSYHAC</sequence>
<keyword evidence="6" id="KW-1185">Reference proteome</keyword>
<dbReference type="eggNOG" id="ENOG502ZAKX">
    <property type="taxonomic scope" value="Bacteria"/>
</dbReference>
<gene>
    <name evidence="5" type="ORF">GZ78_06115</name>
</gene>
<feature type="transmembrane region" description="Helical" evidence="4">
    <location>
        <begin position="69"/>
        <end position="88"/>
    </location>
</feature>
<dbReference type="Pfam" id="PF07690">
    <property type="entry name" value="MFS_1"/>
    <property type="match status" value="1"/>
</dbReference>
<feature type="transmembrane region" description="Helical" evidence="4">
    <location>
        <begin position="363"/>
        <end position="381"/>
    </location>
</feature>
<feature type="transmembrane region" description="Helical" evidence="4">
    <location>
        <begin position="94"/>
        <end position="112"/>
    </location>
</feature>